<comment type="caution">
    <text evidence="2">The sequence shown here is derived from an EMBL/GenBank/DDBJ whole genome shotgun (WGS) entry which is preliminary data.</text>
</comment>
<feature type="region of interest" description="Disordered" evidence="1">
    <location>
        <begin position="1"/>
        <end position="21"/>
    </location>
</feature>
<accession>A0ABS8PBX9</accession>
<proteinExistence type="predicted"/>
<dbReference type="EMBL" id="JAJNDB010000004">
    <property type="protein sequence ID" value="MCD2195767.1"/>
    <property type="molecule type" value="Genomic_DNA"/>
</dbReference>
<gene>
    <name evidence="2" type="ORF">LQ327_20555</name>
</gene>
<organism evidence="2 3">
    <name type="scientific">Actinomycetospora endophytica</name>
    <dbReference type="NCBI Taxonomy" id="2291215"/>
    <lineage>
        <taxon>Bacteria</taxon>
        <taxon>Bacillati</taxon>
        <taxon>Actinomycetota</taxon>
        <taxon>Actinomycetes</taxon>
        <taxon>Pseudonocardiales</taxon>
        <taxon>Pseudonocardiaceae</taxon>
        <taxon>Actinomycetospora</taxon>
    </lineage>
</organism>
<feature type="region of interest" description="Disordered" evidence="1">
    <location>
        <begin position="73"/>
        <end position="131"/>
    </location>
</feature>
<dbReference type="Proteomes" id="UP001199469">
    <property type="component" value="Unassembled WGS sequence"/>
</dbReference>
<evidence type="ECO:0000313" key="2">
    <source>
        <dbReference type="EMBL" id="MCD2195767.1"/>
    </source>
</evidence>
<sequence length="131" mass="13590">MATTAPAEAHASSSYTLVYNPPDDPAGEHVLGWSLVAYGHGRRRWSTNLAAHGAPATADLELAQTVASRVLTDQGVSAGRWVSTEPDGLSRGPANDPLAVYVRSDAAVPAPRRHRSSAAGAGTGDRPPPSR</sequence>
<name>A0ABS8PBX9_9PSEU</name>
<evidence type="ECO:0000256" key="1">
    <source>
        <dbReference type="SAM" id="MobiDB-lite"/>
    </source>
</evidence>
<evidence type="ECO:0000313" key="3">
    <source>
        <dbReference type="Proteomes" id="UP001199469"/>
    </source>
</evidence>
<dbReference type="RefSeq" id="WP_230737165.1">
    <property type="nucleotide sequence ID" value="NZ_JAJNDB010000004.1"/>
</dbReference>
<keyword evidence="3" id="KW-1185">Reference proteome</keyword>
<protein>
    <recommendedName>
        <fullName evidence="4">DUF317 domain-containing protein</fullName>
    </recommendedName>
</protein>
<reference evidence="2 3" key="1">
    <citation type="submission" date="2021-11" db="EMBL/GenBank/DDBJ databases">
        <title>Draft genome sequence of Actinomycetospora sp. SF1 isolated from the rhizosphere soil.</title>
        <authorList>
            <person name="Duangmal K."/>
            <person name="Chantavorakit T."/>
        </authorList>
    </citation>
    <scope>NUCLEOTIDE SEQUENCE [LARGE SCALE GENOMIC DNA]</scope>
    <source>
        <strain evidence="2 3">TBRC 5722</strain>
    </source>
</reference>
<evidence type="ECO:0008006" key="4">
    <source>
        <dbReference type="Google" id="ProtNLM"/>
    </source>
</evidence>